<keyword evidence="1" id="KW-0472">Membrane</keyword>
<evidence type="ECO:0000313" key="2">
    <source>
        <dbReference type="EMBL" id="CAG6743289.1"/>
    </source>
</evidence>
<evidence type="ECO:0000256" key="1">
    <source>
        <dbReference type="SAM" id="Phobius"/>
    </source>
</evidence>
<feature type="transmembrane region" description="Helical" evidence="1">
    <location>
        <begin position="12"/>
        <end position="36"/>
    </location>
</feature>
<name>A0A8D8ZA79_9HEMI</name>
<keyword evidence="1" id="KW-0812">Transmembrane</keyword>
<dbReference type="EMBL" id="HBUF01445601">
    <property type="protein sequence ID" value="CAG6743289.1"/>
    <property type="molecule type" value="Transcribed_RNA"/>
</dbReference>
<feature type="transmembrane region" description="Helical" evidence="1">
    <location>
        <begin position="42"/>
        <end position="62"/>
    </location>
</feature>
<proteinExistence type="predicted"/>
<sequence>MIIFCSPLTISLFPVFSSSSSCLVFSLVSISSFIFISCISNSFVFSFIIFVPSSCSVIFLSYSSFLFLCSSLDCFSFCSSSCNFWIIPSLSSVIFLYELI</sequence>
<keyword evidence="1" id="KW-1133">Transmembrane helix</keyword>
<dbReference type="AlphaFoldDB" id="A0A8D8ZA79"/>
<reference evidence="2" key="1">
    <citation type="submission" date="2021-05" db="EMBL/GenBank/DDBJ databases">
        <authorList>
            <person name="Alioto T."/>
            <person name="Alioto T."/>
            <person name="Gomez Garrido J."/>
        </authorList>
    </citation>
    <scope>NUCLEOTIDE SEQUENCE</scope>
</reference>
<accession>A0A8D8ZA79</accession>
<protein>
    <submittedName>
        <fullName evidence="2">Uncharacterized protein</fullName>
    </submittedName>
</protein>
<organism evidence="2">
    <name type="scientific">Cacopsylla melanoneura</name>
    <dbReference type="NCBI Taxonomy" id="428564"/>
    <lineage>
        <taxon>Eukaryota</taxon>
        <taxon>Metazoa</taxon>
        <taxon>Ecdysozoa</taxon>
        <taxon>Arthropoda</taxon>
        <taxon>Hexapoda</taxon>
        <taxon>Insecta</taxon>
        <taxon>Pterygota</taxon>
        <taxon>Neoptera</taxon>
        <taxon>Paraneoptera</taxon>
        <taxon>Hemiptera</taxon>
        <taxon>Sternorrhyncha</taxon>
        <taxon>Psylloidea</taxon>
        <taxon>Psyllidae</taxon>
        <taxon>Psyllinae</taxon>
        <taxon>Cacopsylla</taxon>
    </lineage>
</organism>